<protein>
    <submittedName>
        <fullName evidence="1">Uncharacterized protein</fullName>
    </submittedName>
</protein>
<gene>
    <name evidence="1" type="ORF">MLD38_015733</name>
</gene>
<evidence type="ECO:0000313" key="2">
    <source>
        <dbReference type="Proteomes" id="UP001057402"/>
    </source>
</evidence>
<keyword evidence="2" id="KW-1185">Reference proteome</keyword>
<proteinExistence type="predicted"/>
<evidence type="ECO:0000313" key="1">
    <source>
        <dbReference type="EMBL" id="KAI4378224.1"/>
    </source>
</evidence>
<dbReference type="Proteomes" id="UP001057402">
    <property type="component" value="Chromosome 4"/>
</dbReference>
<organism evidence="1 2">
    <name type="scientific">Melastoma candidum</name>
    <dbReference type="NCBI Taxonomy" id="119954"/>
    <lineage>
        <taxon>Eukaryota</taxon>
        <taxon>Viridiplantae</taxon>
        <taxon>Streptophyta</taxon>
        <taxon>Embryophyta</taxon>
        <taxon>Tracheophyta</taxon>
        <taxon>Spermatophyta</taxon>
        <taxon>Magnoliopsida</taxon>
        <taxon>eudicotyledons</taxon>
        <taxon>Gunneridae</taxon>
        <taxon>Pentapetalae</taxon>
        <taxon>rosids</taxon>
        <taxon>malvids</taxon>
        <taxon>Myrtales</taxon>
        <taxon>Melastomataceae</taxon>
        <taxon>Melastomatoideae</taxon>
        <taxon>Melastomateae</taxon>
        <taxon>Melastoma</taxon>
    </lineage>
</organism>
<dbReference type="EMBL" id="CM042883">
    <property type="protein sequence ID" value="KAI4378224.1"/>
    <property type="molecule type" value="Genomic_DNA"/>
</dbReference>
<reference evidence="2" key="1">
    <citation type="journal article" date="2023" name="Front. Plant Sci.">
        <title>Chromosomal-level genome assembly of Melastoma candidum provides insights into trichome evolution.</title>
        <authorList>
            <person name="Zhong Y."/>
            <person name="Wu W."/>
            <person name="Sun C."/>
            <person name="Zou P."/>
            <person name="Liu Y."/>
            <person name="Dai S."/>
            <person name="Zhou R."/>
        </authorList>
    </citation>
    <scope>NUCLEOTIDE SEQUENCE [LARGE SCALE GENOMIC DNA]</scope>
</reference>
<sequence length="249" mass="27636">MSGGQSAASPKPQGNQVNVEREHGSNNPHVQLSPVPPGGPHPPPNYAAQSGWTNNGSKDRICDVINKCGKKFDEAAKKAEVIADNVWNHLRTNPSITDAAMARLTQGTRVLTEGGWEKVFQRTFDYLPGEKLLKSYACYLSTTTGPVIGTLYLSTKRLAFCSDHPLCYYLPNGQQQWMYYKLAVPLDNLNGANPSANRLDPSAKYIQILTREGHEYWFMGFISYEKALKNISEALQQYRNQSAGNSPRV</sequence>
<accession>A0ACB9RH79</accession>
<name>A0ACB9RH79_9MYRT</name>
<comment type="caution">
    <text evidence="1">The sequence shown here is derived from an EMBL/GenBank/DDBJ whole genome shotgun (WGS) entry which is preliminary data.</text>
</comment>